<dbReference type="GO" id="GO:0016740">
    <property type="term" value="F:transferase activity"/>
    <property type="evidence" value="ECO:0007669"/>
    <property type="project" value="UniProtKB-KW"/>
</dbReference>
<dbReference type="InterPro" id="IPR006879">
    <property type="entry name" value="YdjC-like"/>
</dbReference>
<dbReference type="GO" id="GO:0046872">
    <property type="term" value="F:metal ion binding"/>
    <property type="evidence" value="ECO:0007669"/>
    <property type="project" value="UniProtKB-KW"/>
</dbReference>
<sequence>MKYLIVSADDFGLTNALNEGIVKAYINGIVTCVNIMPSGEAFENAFALLKENGITETGAHLSLTQTHSLAGYKKVSTLITHSGNFHNDYKTFILKFISKKIDLSQAYFELKRQMEMLNATGLKITNLSSHENIHMIPSFLNLFIRLAKEFKVKAIRFPHGDKSFHYGINMIYKKLVLSFFERRMRKILNASEVMSPDHFRGFFDSGKMNENILLQIIKSLEKGTTELICHPGILDHGLTKNCRFYNNCESELNALTSPRVKKLVEDKNIQLVSYGDFLQKREK</sequence>
<keyword evidence="4" id="KW-0460">Magnesium</keyword>
<protein>
    <submittedName>
        <fullName evidence="6">Cellobiose phosphotransferase system ydjc-like protein</fullName>
    </submittedName>
</protein>
<dbReference type="EMBL" id="LNQE01001032">
    <property type="protein sequence ID" value="KUG21682.1"/>
    <property type="molecule type" value="Genomic_DNA"/>
</dbReference>
<evidence type="ECO:0000256" key="5">
    <source>
        <dbReference type="ARBA" id="ARBA00023277"/>
    </source>
</evidence>
<evidence type="ECO:0000256" key="1">
    <source>
        <dbReference type="ARBA" id="ARBA00001946"/>
    </source>
</evidence>
<keyword evidence="5" id="KW-0119">Carbohydrate metabolism</keyword>
<evidence type="ECO:0000256" key="2">
    <source>
        <dbReference type="ARBA" id="ARBA00022723"/>
    </source>
</evidence>
<reference evidence="6" key="1">
    <citation type="journal article" date="2015" name="Proc. Natl. Acad. Sci. U.S.A.">
        <title>Networks of energetic and metabolic interactions define dynamics in microbial communities.</title>
        <authorList>
            <person name="Embree M."/>
            <person name="Liu J.K."/>
            <person name="Al-Bassam M.M."/>
            <person name="Zengler K."/>
        </authorList>
    </citation>
    <scope>NUCLEOTIDE SEQUENCE</scope>
</reference>
<accession>A0A0W8FLV7</accession>
<name>A0A0W8FLV7_9ZZZZ</name>
<gene>
    <name evidence="6" type="ORF">ASZ90_008552</name>
</gene>
<keyword evidence="2" id="KW-0479">Metal-binding</keyword>
<evidence type="ECO:0000256" key="3">
    <source>
        <dbReference type="ARBA" id="ARBA00022801"/>
    </source>
</evidence>
<keyword evidence="3" id="KW-0378">Hydrolase</keyword>
<evidence type="ECO:0000313" key="6">
    <source>
        <dbReference type="EMBL" id="KUG21682.1"/>
    </source>
</evidence>
<dbReference type="GO" id="GO:0019213">
    <property type="term" value="F:deacetylase activity"/>
    <property type="evidence" value="ECO:0007669"/>
    <property type="project" value="TreeGrafter"/>
</dbReference>
<dbReference type="GO" id="GO:0016787">
    <property type="term" value="F:hydrolase activity"/>
    <property type="evidence" value="ECO:0007669"/>
    <property type="project" value="UniProtKB-KW"/>
</dbReference>
<comment type="caution">
    <text evidence="6">The sequence shown here is derived from an EMBL/GenBank/DDBJ whole genome shotgun (WGS) entry which is preliminary data.</text>
</comment>
<dbReference type="PANTHER" id="PTHR31609">
    <property type="entry name" value="YDJC DEACETYLASE FAMILY MEMBER"/>
    <property type="match status" value="1"/>
</dbReference>
<dbReference type="SUPFAM" id="SSF88713">
    <property type="entry name" value="Glycoside hydrolase/deacetylase"/>
    <property type="match status" value="1"/>
</dbReference>
<comment type="cofactor">
    <cofactor evidence="1">
        <name>Mg(2+)</name>
        <dbReference type="ChEBI" id="CHEBI:18420"/>
    </cofactor>
</comment>
<dbReference type="Pfam" id="PF04794">
    <property type="entry name" value="YdjC"/>
    <property type="match status" value="1"/>
</dbReference>
<evidence type="ECO:0000256" key="4">
    <source>
        <dbReference type="ARBA" id="ARBA00022842"/>
    </source>
</evidence>
<dbReference type="Gene3D" id="3.20.20.370">
    <property type="entry name" value="Glycoside hydrolase/deacetylase"/>
    <property type="match status" value="1"/>
</dbReference>
<dbReference type="PANTHER" id="PTHR31609:SF1">
    <property type="entry name" value="CARBOHYDRATE DEACETYLASE"/>
    <property type="match status" value="1"/>
</dbReference>
<proteinExistence type="predicted"/>
<dbReference type="AlphaFoldDB" id="A0A0W8FLV7"/>
<dbReference type="GO" id="GO:0005975">
    <property type="term" value="P:carbohydrate metabolic process"/>
    <property type="evidence" value="ECO:0007669"/>
    <property type="project" value="InterPro"/>
</dbReference>
<keyword evidence="6" id="KW-0808">Transferase</keyword>
<dbReference type="InterPro" id="IPR011330">
    <property type="entry name" value="Glyco_hydro/deAcase_b/a-brl"/>
</dbReference>
<organism evidence="6">
    <name type="scientific">hydrocarbon metagenome</name>
    <dbReference type="NCBI Taxonomy" id="938273"/>
    <lineage>
        <taxon>unclassified sequences</taxon>
        <taxon>metagenomes</taxon>
        <taxon>ecological metagenomes</taxon>
    </lineage>
</organism>